<dbReference type="GO" id="GO:0016787">
    <property type="term" value="F:hydrolase activity"/>
    <property type="evidence" value="ECO:0007669"/>
    <property type="project" value="InterPro"/>
</dbReference>
<dbReference type="AlphaFoldDB" id="X1GRL4"/>
<evidence type="ECO:0000313" key="2">
    <source>
        <dbReference type="EMBL" id="GAH35658.1"/>
    </source>
</evidence>
<dbReference type="EMBL" id="BARU01009332">
    <property type="protein sequence ID" value="GAH35658.1"/>
    <property type="molecule type" value="Genomic_DNA"/>
</dbReference>
<evidence type="ECO:0000259" key="1">
    <source>
        <dbReference type="Pfam" id="PF06439"/>
    </source>
</evidence>
<dbReference type="Gene3D" id="2.60.120.560">
    <property type="entry name" value="Exo-inulinase, domain 1"/>
    <property type="match status" value="1"/>
</dbReference>
<dbReference type="InterPro" id="IPR010496">
    <property type="entry name" value="AL/BT2_dom"/>
</dbReference>
<organism evidence="2">
    <name type="scientific">marine sediment metagenome</name>
    <dbReference type="NCBI Taxonomy" id="412755"/>
    <lineage>
        <taxon>unclassified sequences</taxon>
        <taxon>metagenomes</taxon>
        <taxon>ecological metagenomes</taxon>
    </lineage>
</organism>
<protein>
    <recommendedName>
        <fullName evidence="1">3-keto-alpha-glucoside-1,2-lyase/3-keto-2-hydroxy-glucal hydratase domain-containing protein</fullName>
    </recommendedName>
</protein>
<comment type="caution">
    <text evidence="2">The sequence shown here is derived from an EMBL/GenBank/DDBJ whole genome shotgun (WGS) entry which is preliminary data.</text>
</comment>
<feature type="non-terminal residue" evidence="2">
    <location>
        <position position="1"/>
    </location>
</feature>
<sequence length="200" mass="22092">KFSHYRLRAEYRAVGKQANGGEAWAVANNGLMLHCQSPESMTLDQGFSMSIEFQLLGGNGKDERATGNLCTPGCHVTLNGEFFEPHCVDSNSKTYHGEQWVTAEAIVFGDSIIHHVIEGDTVMTYMKPVVGGDLPGLDTLAFPAGTRMLDGYISIQAESQGFDFRKIEILDLCGCMDEKAKNYKSYFACSVPERCIFDKK</sequence>
<name>X1GRL4_9ZZZZ</name>
<gene>
    <name evidence="2" type="ORF">S03H2_18035</name>
</gene>
<accession>X1GRL4</accession>
<feature type="domain" description="3-keto-alpha-glucoside-1,2-lyase/3-keto-2-hydroxy-glucal hydratase" evidence="1">
    <location>
        <begin position="1"/>
        <end position="169"/>
    </location>
</feature>
<reference evidence="2" key="1">
    <citation type="journal article" date="2014" name="Front. Microbiol.">
        <title>High frequency of phylogenetically diverse reductive dehalogenase-homologous genes in deep subseafloor sedimentary metagenomes.</title>
        <authorList>
            <person name="Kawai M."/>
            <person name="Futagami T."/>
            <person name="Toyoda A."/>
            <person name="Takaki Y."/>
            <person name="Nishi S."/>
            <person name="Hori S."/>
            <person name="Arai W."/>
            <person name="Tsubouchi T."/>
            <person name="Morono Y."/>
            <person name="Uchiyama I."/>
            <person name="Ito T."/>
            <person name="Fujiyama A."/>
            <person name="Inagaki F."/>
            <person name="Takami H."/>
        </authorList>
    </citation>
    <scope>NUCLEOTIDE SEQUENCE</scope>
    <source>
        <strain evidence="2">Expedition CK06-06</strain>
    </source>
</reference>
<proteinExistence type="predicted"/>
<dbReference type="Pfam" id="PF06439">
    <property type="entry name" value="3keto-disac_hyd"/>
    <property type="match status" value="1"/>
</dbReference>